<evidence type="ECO:0000313" key="9">
    <source>
        <dbReference type="Proteomes" id="UP000654075"/>
    </source>
</evidence>
<keyword evidence="9" id="KW-1185">Reference proteome</keyword>
<comment type="domain">
    <text evidence="5">The DHHC domain is required for palmitoyltransferase activity.</text>
</comment>
<feature type="transmembrane region" description="Helical" evidence="5">
    <location>
        <begin position="109"/>
        <end position="130"/>
    </location>
</feature>
<comment type="catalytic activity">
    <reaction evidence="5">
        <text>L-cysteinyl-[protein] + hexadecanoyl-CoA = S-hexadecanoyl-L-cysteinyl-[protein] + CoA</text>
        <dbReference type="Rhea" id="RHEA:36683"/>
        <dbReference type="Rhea" id="RHEA-COMP:10131"/>
        <dbReference type="Rhea" id="RHEA-COMP:11032"/>
        <dbReference type="ChEBI" id="CHEBI:29950"/>
        <dbReference type="ChEBI" id="CHEBI:57287"/>
        <dbReference type="ChEBI" id="CHEBI:57379"/>
        <dbReference type="ChEBI" id="CHEBI:74151"/>
        <dbReference type="EC" id="2.3.1.225"/>
    </reaction>
</comment>
<dbReference type="EC" id="2.3.1.225" evidence="5"/>
<accession>A0A813FQC9</accession>
<dbReference type="GO" id="GO:0019706">
    <property type="term" value="F:protein-cysteine S-palmitoyltransferase activity"/>
    <property type="evidence" value="ECO:0007669"/>
    <property type="project" value="UniProtKB-EC"/>
</dbReference>
<reference evidence="8" key="1">
    <citation type="submission" date="2021-02" db="EMBL/GenBank/DDBJ databases">
        <authorList>
            <person name="Dougan E. K."/>
            <person name="Rhodes N."/>
            <person name="Thang M."/>
            <person name="Chan C."/>
        </authorList>
    </citation>
    <scope>NUCLEOTIDE SEQUENCE</scope>
</reference>
<dbReference type="EMBL" id="CAJNNV010025475">
    <property type="protein sequence ID" value="CAE8614708.1"/>
    <property type="molecule type" value="Genomic_DNA"/>
</dbReference>
<evidence type="ECO:0000256" key="4">
    <source>
        <dbReference type="ARBA" id="ARBA00023136"/>
    </source>
</evidence>
<dbReference type="GO" id="GO:0016020">
    <property type="term" value="C:membrane"/>
    <property type="evidence" value="ECO:0007669"/>
    <property type="project" value="UniProtKB-SubCell"/>
</dbReference>
<comment type="similarity">
    <text evidence="5">Belongs to the DHHC palmitoyltransferase family.</text>
</comment>
<feature type="transmembrane region" description="Helical" evidence="5">
    <location>
        <begin position="74"/>
        <end position="97"/>
    </location>
</feature>
<proteinExistence type="inferred from homology"/>
<feature type="non-terminal residue" evidence="8">
    <location>
        <position position="722"/>
    </location>
</feature>
<dbReference type="InterPro" id="IPR001594">
    <property type="entry name" value="Palmitoyltrfase_DHHC"/>
</dbReference>
<feature type="compositionally biased region" description="Low complexity" evidence="6">
    <location>
        <begin position="662"/>
        <end position="671"/>
    </location>
</feature>
<sequence length="722" mass="78700">APCTVYGSFHALYGATFGCMAYCMASDPGQLRRSVDKLPRRCHKAWTHHLPIRRYDHYCRWLMNCIGLLNHREFFTMLAGLQAIAVLGILVDAALVVQGSQRVLHARQCFLILLHLVLSTAASSIVHSVLRLHIGFISRNELCSEWRDDKFARIGVSTRRWDGVLLKDHLGQDEFDRLNNCLVRHLSAGEFNDFDVDSFVYDPLENDFDRIPFGVDGAGTQMSLESFRAADTSRLMCIQVHAKGVCSKRSHSPTAFPSLACGMQALLNAKVGGVYRRTGTLKDLETWSYEQCLKCRRLLRMKLVAAAVHPRSERGGRAAPSAPVAASALRPAPLAASEWREVADAPADLAGDSRSLTRIRGRKPDDQEASLGSNQGAEPSGAGRLASLGLLELQEDTVPWKVVKVLVPLSPQVAKWWIDSEQGEFTIKMKPCSTGGEPHVHLQVWAPKPIELAGKRVDGLHAIVYLPPGTVLEAVAVSALDNLGHKRQTWLPDLAPRLGFRIWFWASSARFGFQICLPEQEEEVEVEVPLDAGEQGFAESFRDLVEAPEEPEDEEVLALGVSAAREAAKAAAEEKAEFPRLEFEVLSFCTLDALGGVLSVTGLVAWEAGRALHGLASALREPALPDWQGMASALQEPTIPEWSPLTLAEQRVGGRGGGATGGSSSSSQASARARRYAPVPEAGGVRQVPLTHGLTPSTHRPTSAPEPPVGRIRAALNWLDPG</sequence>
<evidence type="ECO:0000256" key="1">
    <source>
        <dbReference type="ARBA" id="ARBA00004141"/>
    </source>
</evidence>
<dbReference type="Proteomes" id="UP000654075">
    <property type="component" value="Unassembled WGS sequence"/>
</dbReference>
<feature type="region of interest" description="Disordered" evidence="6">
    <location>
        <begin position="350"/>
        <end position="380"/>
    </location>
</feature>
<keyword evidence="3 5" id="KW-1133">Transmembrane helix</keyword>
<evidence type="ECO:0000256" key="5">
    <source>
        <dbReference type="RuleBase" id="RU079119"/>
    </source>
</evidence>
<evidence type="ECO:0000256" key="6">
    <source>
        <dbReference type="SAM" id="MobiDB-lite"/>
    </source>
</evidence>
<feature type="region of interest" description="Disordered" evidence="6">
    <location>
        <begin position="651"/>
        <end position="710"/>
    </location>
</feature>
<dbReference type="AlphaFoldDB" id="A0A813FQC9"/>
<keyword evidence="2 5" id="KW-0812">Transmembrane</keyword>
<dbReference type="OrthoDB" id="6781668at2759"/>
<keyword evidence="5" id="KW-0808">Transferase</keyword>
<evidence type="ECO:0000313" key="8">
    <source>
        <dbReference type="EMBL" id="CAE8614708.1"/>
    </source>
</evidence>
<protein>
    <recommendedName>
        <fullName evidence="5">Palmitoyltransferase</fullName>
        <ecNumber evidence="5">2.3.1.225</ecNumber>
    </recommendedName>
</protein>
<keyword evidence="5" id="KW-0012">Acyltransferase</keyword>
<evidence type="ECO:0000259" key="7">
    <source>
        <dbReference type="Pfam" id="PF01529"/>
    </source>
</evidence>
<dbReference type="PROSITE" id="PS50216">
    <property type="entry name" value="DHHC"/>
    <property type="match status" value="1"/>
</dbReference>
<keyword evidence="4 5" id="KW-0472">Membrane</keyword>
<gene>
    <name evidence="8" type="ORF">PGLA1383_LOCUS32430</name>
</gene>
<comment type="subcellular location">
    <subcellularLocation>
        <location evidence="1">Membrane</location>
        <topology evidence="1">Multi-pass membrane protein</topology>
    </subcellularLocation>
</comment>
<dbReference type="Pfam" id="PF01529">
    <property type="entry name" value="DHHC"/>
    <property type="match status" value="1"/>
</dbReference>
<evidence type="ECO:0000256" key="3">
    <source>
        <dbReference type="ARBA" id="ARBA00022989"/>
    </source>
</evidence>
<organism evidence="8 9">
    <name type="scientific">Polarella glacialis</name>
    <name type="common">Dinoflagellate</name>
    <dbReference type="NCBI Taxonomy" id="89957"/>
    <lineage>
        <taxon>Eukaryota</taxon>
        <taxon>Sar</taxon>
        <taxon>Alveolata</taxon>
        <taxon>Dinophyceae</taxon>
        <taxon>Suessiales</taxon>
        <taxon>Suessiaceae</taxon>
        <taxon>Polarella</taxon>
    </lineage>
</organism>
<name>A0A813FQC9_POLGL</name>
<comment type="caution">
    <text evidence="8">The sequence shown here is derived from an EMBL/GenBank/DDBJ whole genome shotgun (WGS) entry which is preliminary data.</text>
</comment>
<feature type="domain" description="Palmitoyltransferase DHHC" evidence="7">
    <location>
        <begin position="39"/>
        <end position="141"/>
    </location>
</feature>
<evidence type="ECO:0000256" key="2">
    <source>
        <dbReference type="ARBA" id="ARBA00022692"/>
    </source>
</evidence>